<keyword evidence="1" id="KW-0812">Transmembrane</keyword>
<keyword evidence="1" id="KW-0472">Membrane</keyword>
<protein>
    <submittedName>
        <fullName evidence="2">Uncharacterized protein</fullName>
    </submittedName>
</protein>
<reference evidence="3" key="1">
    <citation type="submission" date="2017-09" db="EMBL/GenBank/DDBJ databases">
        <title>Depth-based differentiation of microbial function through sediment-hosted aquifers and enrichment of novel symbionts in the deep terrestrial subsurface.</title>
        <authorList>
            <person name="Probst A.J."/>
            <person name="Ladd B."/>
            <person name="Jarett J.K."/>
            <person name="Geller-Mcgrath D.E."/>
            <person name="Sieber C.M.K."/>
            <person name="Emerson J.B."/>
            <person name="Anantharaman K."/>
            <person name="Thomas B.C."/>
            <person name="Malmstrom R."/>
            <person name="Stieglmeier M."/>
            <person name="Klingl A."/>
            <person name="Woyke T."/>
            <person name="Ryan C.M."/>
            <person name="Banfield J.F."/>
        </authorList>
    </citation>
    <scope>NUCLEOTIDE SEQUENCE [LARGE SCALE GENOMIC DNA]</scope>
</reference>
<feature type="transmembrane region" description="Helical" evidence="1">
    <location>
        <begin position="6"/>
        <end position="24"/>
    </location>
</feature>
<sequence length="59" mass="7003">MFDLDVLLEYLKVLIWPIMIVYVVETFRRQIAQFINRLSKAQLPGGFVFDAEKQKTQEI</sequence>
<accession>A0A2M7TH38</accession>
<dbReference type="EMBL" id="PFNL01000135">
    <property type="protein sequence ID" value="PIZ45487.1"/>
    <property type="molecule type" value="Genomic_DNA"/>
</dbReference>
<name>A0A2M7TH38_UNCKA</name>
<proteinExistence type="predicted"/>
<evidence type="ECO:0000256" key="1">
    <source>
        <dbReference type="SAM" id="Phobius"/>
    </source>
</evidence>
<keyword evidence="1" id="KW-1133">Transmembrane helix</keyword>
<organism evidence="2 3">
    <name type="scientific">candidate division WWE3 bacterium CG_4_10_14_0_2_um_filter_41_14</name>
    <dbReference type="NCBI Taxonomy" id="1975072"/>
    <lineage>
        <taxon>Bacteria</taxon>
        <taxon>Katanobacteria</taxon>
    </lineage>
</organism>
<evidence type="ECO:0000313" key="2">
    <source>
        <dbReference type="EMBL" id="PIZ45487.1"/>
    </source>
</evidence>
<dbReference type="AlphaFoldDB" id="A0A2M7TH38"/>
<comment type="caution">
    <text evidence="2">The sequence shown here is derived from an EMBL/GenBank/DDBJ whole genome shotgun (WGS) entry which is preliminary data.</text>
</comment>
<gene>
    <name evidence="2" type="ORF">COY32_05245</name>
</gene>
<evidence type="ECO:0000313" key="3">
    <source>
        <dbReference type="Proteomes" id="UP000228920"/>
    </source>
</evidence>
<dbReference type="Proteomes" id="UP000228920">
    <property type="component" value="Unassembled WGS sequence"/>
</dbReference>